<feature type="compositionally biased region" description="Acidic residues" evidence="1">
    <location>
        <begin position="29"/>
        <end position="44"/>
    </location>
</feature>
<dbReference type="InterPro" id="IPR039878">
    <property type="entry name" value="RBM33"/>
</dbReference>
<feature type="region of interest" description="Disordered" evidence="1">
    <location>
        <begin position="1"/>
        <end position="74"/>
    </location>
</feature>
<protein>
    <recommendedName>
        <fullName evidence="4">RNA-binding protein 33</fullName>
    </recommendedName>
</protein>
<dbReference type="STRING" id="161767.ENSAPEP00000022737"/>
<evidence type="ECO:0008006" key="4">
    <source>
        <dbReference type="Google" id="ProtNLM"/>
    </source>
</evidence>
<evidence type="ECO:0000256" key="1">
    <source>
        <dbReference type="SAM" id="MobiDB-lite"/>
    </source>
</evidence>
<dbReference type="PANTHER" id="PTHR22014">
    <property type="entry name" value="RNA-BINDING PROTEIN 33"/>
    <property type="match status" value="1"/>
</dbReference>
<accession>A0A3P8THG7</accession>
<reference evidence="2" key="3">
    <citation type="submission" date="2025-09" db="UniProtKB">
        <authorList>
            <consortium name="Ensembl"/>
        </authorList>
    </citation>
    <scope>IDENTIFICATION</scope>
</reference>
<dbReference type="GeneTree" id="ENSGT00530000063891"/>
<reference evidence="2 3" key="1">
    <citation type="submission" date="2018-03" db="EMBL/GenBank/DDBJ databases">
        <title>Finding Nemo's genes: A chromosome-scale reference assembly of the genome of the orange clownfish Amphiprion percula.</title>
        <authorList>
            <person name="Lehmann R."/>
        </authorList>
    </citation>
    <scope>NUCLEOTIDE SEQUENCE</scope>
</reference>
<dbReference type="OMA" id="AWNHELT"/>
<dbReference type="GO" id="GO:0003723">
    <property type="term" value="F:RNA binding"/>
    <property type="evidence" value="ECO:0007669"/>
    <property type="project" value="TreeGrafter"/>
</dbReference>
<organism evidence="2 3">
    <name type="scientific">Amphiprion percula</name>
    <name type="common">Orange clownfish</name>
    <name type="synonym">Lutjanus percula</name>
    <dbReference type="NCBI Taxonomy" id="161767"/>
    <lineage>
        <taxon>Eukaryota</taxon>
        <taxon>Metazoa</taxon>
        <taxon>Chordata</taxon>
        <taxon>Craniata</taxon>
        <taxon>Vertebrata</taxon>
        <taxon>Euteleostomi</taxon>
        <taxon>Actinopterygii</taxon>
        <taxon>Neopterygii</taxon>
        <taxon>Teleostei</taxon>
        <taxon>Neoteleostei</taxon>
        <taxon>Acanthomorphata</taxon>
        <taxon>Ovalentaria</taxon>
        <taxon>Pomacentridae</taxon>
        <taxon>Amphiprion</taxon>
    </lineage>
</organism>
<keyword evidence="3" id="KW-1185">Reference proteome</keyword>
<sequence>MSANAPDYDFDEYDKPGAERSRRRRGQDDDLGSDLEDELLEEDWLSSKKNPSEVSDEELNDDLLQSDDEEINMSAQYVSLNATYDLGTSDDQQDNSQEADYTDDIVNLGAEGCEEGDVEEEHYQQEAYTDEYSQEDNTETPEDQMHYPGEMAGGDDGYQDEVLDIQINEPIDSEFQAWNHELTVRPITE</sequence>
<dbReference type="Ensembl" id="ENSAPET00000023337.1">
    <property type="protein sequence ID" value="ENSAPEP00000022737.1"/>
    <property type="gene ID" value="ENSAPEG00000016208.1"/>
</dbReference>
<evidence type="ECO:0000313" key="3">
    <source>
        <dbReference type="Proteomes" id="UP000265080"/>
    </source>
</evidence>
<dbReference type="AlphaFoldDB" id="A0A3P8THG7"/>
<feature type="compositionally biased region" description="Acidic residues" evidence="1">
    <location>
        <begin position="129"/>
        <end position="142"/>
    </location>
</feature>
<feature type="region of interest" description="Disordered" evidence="1">
    <location>
        <begin position="129"/>
        <end position="157"/>
    </location>
</feature>
<name>A0A3P8THG7_AMPPE</name>
<reference evidence="2" key="2">
    <citation type="submission" date="2025-08" db="UniProtKB">
        <authorList>
            <consortium name="Ensembl"/>
        </authorList>
    </citation>
    <scope>IDENTIFICATION</scope>
</reference>
<evidence type="ECO:0000313" key="2">
    <source>
        <dbReference type="Ensembl" id="ENSAPEP00000022737.1"/>
    </source>
</evidence>
<proteinExistence type="predicted"/>
<dbReference type="Proteomes" id="UP000265080">
    <property type="component" value="Chromosome 22"/>
</dbReference>
<dbReference type="PANTHER" id="PTHR22014:SF2">
    <property type="entry name" value="RNA-BINDING PROTEIN 33"/>
    <property type="match status" value="1"/>
</dbReference>
<feature type="compositionally biased region" description="Acidic residues" evidence="1">
    <location>
        <begin position="54"/>
        <end position="71"/>
    </location>
</feature>